<protein>
    <submittedName>
        <fullName evidence="2">Uncharacterized protein</fullName>
    </submittedName>
</protein>
<evidence type="ECO:0000313" key="2">
    <source>
        <dbReference type="EMBL" id="KAG8038646.1"/>
    </source>
</evidence>
<gene>
    <name evidence="2" type="ORF">G9C98_007353</name>
</gene>
<feature type="region of interest" description="Disordered" evidence="1">
    <location>
        <begin position="299"/>
        <end position="328"/>
    </location>
</feature>
<dbReference type="EMBL" id="JAAOIC020000042">
    <property type="protein sequence ID" value="KAG8038646.1"/>
    <property type="molecule type" value="Genomic_DNA"/>
</dbReference>
<comment type="caution">
    <text evidence="2">The sequence shown here is derived from an EMBL/GenBank/DDBJ whole genome shotgun (WGS) entry which is preliminary data.</text>
</comment>
<reference evidence="2" key="1">
    <citation type="submission" date="2020-03" db="EMBL/GenBank/DDBJ databases">
        <authorList>
            <person name="Chebbi M.A."/>
            <person name="Drezen J.M."/>
        </authorList>
    </citation>
    <scope>NUCLEOTIDE SEQUENCE</scope>
    <source>
        <tissue evidence="2">Whole body</tissue>
    </source>
</reference>
<evidence type="ECO:0000313" key="3">
    <source>
        <dbReference type="Proteomes" id="UP000729913"/>
    </source>
</evidence>
<dbReference type="OrthoDB" id="370884at2759"/>
<dbReference type="AlphaFoldDB" id="A0A8J5RCR9"/>
<feature type="compositionally biased region" description="Low complexity" evidence="1">
    <location>
        <begin position="306"/>
        <end position="316"/>
    </location>
</feature>
<proteinExistence type="predicted"/>
<reference evidence="2" key="2">
    <citation type="submission" date="2021-04" db="EMBL/GenBank/DDBJ databases">
        <title>Genome-wide patterns of bracovirus chromosomal integration into multiple host tissues during parasitism.</title>
        <authorList>
            <person name="Chebbi M.A.C."/>
        </authorList>
    </citation>
    <scope>NUCLEOTIDE SEQUENCE</scope>
    <source>
        <tissue evidence="2">Whole body</tissue>
    </source>
</reference>
<evidence type="ECO:0000256" key="1">
    <source>
        <dbReference type="SAM" id="MobiDB-lite"/>
    </source>
</evidence>
<keyword evidence="3" id="KW-1185">Reference proteome</keyword>
<dbReference type="Proteomes" id="UP000729913">
    <property type="component" value="Unassembled WGS sequence"/>
</dbReference>
<sequence>MLVDIAADGLNIDKEVQINIPSKDVYYKNFIDVHEEQSPKKGEFNQDIDSQPFNLPTPIDDDANEIKLGNFLVSPPWVQDPDIQKGRVEFLSHEEEIFWNRLIKKYLYPLDEDKKQLQKTADALKNLRNEFLFKFFMLNALFVLTVFLMQLNKDTLHLQWPLGLSYNITYRSETIESKNSSTDKLLEFHVKDMVKVLQQLAEDNAVSNVAVLQSNDRSPKKRKTVHTLLQNHEGQFKLPTDLETIFRKNLQESANDSRFTSTRMSSRIIQAFEQKRTSMIVKQQKSLYDKRSLDEIYQSVDSSPENNNFDSTSNNNGRGYGNTGFELE</sequence>
<accession>A0A8J5RCR9</accession>
<name>A0A8J5RCR9_9HYME</name>
<organism evidence="2 3">
    <name type="scientific">Cotesia typhae</name>
    <dbReference type="NCBI Taxonomy" id="2053667"/>
    <lineage>
        <taxon>Eukaryota</taxon>
        <taxon>Metazoa</taxon>
        <taxon>Ecdysozoa</taxon>
        <taxon>Arthropoda</taxon>
        <taxon>Hexapoda</taxon>
        <taxon>Insecta</taxon>
        <taxon>Pterygota</taxon>
        <taxon>Neoptera</taxon>
        <taxon>Endopterygota</taxon>
        <taxon>Hymenoptera</taxon>
        <taxon>Apocrita</taxon>
        <taxon>Ichneumonoidea</taxon>
        <taxon>Braconidae</taxon>
        <taxon>Microgastrinae</taxon>
        <taxon>Cotesia</taxon>
    </lineage>
</organism>